<dbReference type="CDD" id="cd00761">
    <property type="entry name" value="Glyco_tranf_GTA_type"/>
    <property type="match status" value="1"/>
</dbReference>
<dbReference type="Gene3D" id="3.90.550.10">
    <property type="entry name" value="Spore Coat Polysaccharide Biosynthesis Protein SpsA, Chain A"/>
    <property type="match status" value="1"/>
</dbReference>
<organism evidence="2 3">
    <name type="scientific">Candidatus Enterococcus lowellii</name>
    <dbReference type="NCBI Taxonomy" id="2230877"/>
    <lineage>
        <taxon>Bacteria</taxon>
        <taxon>Bacillati</taxon>
        <taxon>Bacillota</taxon>
        <taxon>Bacilli</taxon>
        <taxon>Lactobacillales</taxon>
        <taxon>Enterococcaceae</taxon>
        <taxon>Enterococcus</taxon>
    </lineage>
</organism>
<dbReference type="EMBL" id="CP147251">
    <property type="protein sequence ID" value="WYJ78352.1"/>
    <property type="molecule type" value="Genomic_DNA"/>
</dbReference>
<feature type="domain" description="Glycosyltransferase 2-like" evidence="1">
    <location>
        <begin position="24"/>
        <end position="171"/>
    </location>
</feature>
<name>A0ABZ2SS26_9ENTE</name>
<evidence type="ECO:0000259" key="1">
    <source>
        <dbReference type="Pfam" id="PF00535"/>
    </source>
</evidence>
<evidence type="ECO:0000313" key="3">
    <source>
        <dbReference type="Proteomes" id="UP000664701"/>
    </source>
</evidence>
<proteinExistence type="predicted"/>
<keyword evidence="3" id="KW-1185">Reference proteome</keyword>
<dbReference type="PANTHER" id="PTHR22916:SF3">
    <property type="entry name" value="UDP-GLCNAC:BETAGAL BETA-1,3-N-ACETYLGLUCOSAMINYLTRANSFERASE-LIKE PROTEIN 1"/>
    <property type="match status" value="1"/>
</dbReference>
<dbReference type="PANTHER" id="PTHR22916">
    <property type="entry name" value="GLYCOSYLTRANSFERASE"/>
    <property type="match status" value="1"/>
</dbReference>
<reference evidence="2 3" key="2">
    <citation type="submission" date="2024-03" db="EMBL/GenBank/DDBJ databases">
        <title>The Genome Sequence of Enterococcus sp. DIV2402.</title>
        <authorList>
            <consortium name="The Broad Institute Genomics Platform"/>
            <consortium name="The Broad Institute Microbial Omics Core"/>
            <consortium name="The Broad Institute Genomic Center for Infectious Diseases"/>
            <person name="Earl A."/>
            <person name="Manson A."/>
            <person name="Gilmore M."/>
            <person name="Schwartman J."/>
            <person name="Shea T."/>
            <person name="Abouelleil A."/>
            <person name="Cao P."/>
            <person name="Chapman S."/>
            <person name="Cusick C."/>
            <person name="Young S."/>
            <person name="Neafsey D."/>
            <person name="Nusbaum C."/>
            <person name="Birren B."/>
        </authorList>
    </citation>
    <scope>NUCLEOTIDE SEQUENCE [LARGE SCALE GENOMIC DNA]</scope>
    <source>
        <strain evidence="2 3">DIV2402</strain>
    </source>
</reference>
<dbReference type="Pfam" id="PF00535">
    <property type="entry name" value="Glycos_transf_2"/>
    <property type="match status" value="1"/>
</dbReference>
<dbReference type="InterPro" id="IPR029044">
    <property type="entry name" value="Nucleotide-diphossugar_trans"/>
</dbReference>
<sequence>MAITELAVFSQYKFKKETPNILLSIIIPIYNREKSVKVTLDWLKKTTYDLTKVEIIAVDDHSQDHSFDTLADYEKFFPNFLIARRKQNSGGASVPRNNGIKLATGKWLLFLDSDDYLTEHALSDAMAIAESGDNDMVCMPYARGLGSTRAISKSAFSYPTTVTNLAFSQTKLYNSLNAVGKLFKRELIDEYQLDFPDSIKVREDNWFMMKMYSVSLKIAILGNQKTYYFIGEQDGESLSKAGTPPRDAVKIFLSVYDFIQALPIDETKKLEFLALYLNRYTNFIKRGTFAPVRFFDHTKETLKTLENHPLLDDNAQTFIQDLFHHKYDLEK</sequence>
<evidence type="ECO:0000313" key="2">
    <source>
        <dbReference type="EMBL" id="WYJ78352.1"/>
    </source>
</evidence>
<dbReference type="SUPFAM" id="SSF53448">
    <property type="entry name" value="Nucleotide-diphospho-sugar transferases"/>
    <property type="match status" value="1"/>
</dbReference>
<accession>A0ABZ2SS26</accession>
<gene>
    <name evidence="2" type="ORF">DOK78_003009</name>
</gene>
<dbReference type="RefSeq" id="WP_207942064.1">
    <property type="nucleotide sequence ID" value="NZ_CP147251.1"/>
</dbReference>
<protein>
    <recommendedName>
        <fullName evidence="1">Glycosyltransferase 2-like domain-containing protein</fullName>
    </recommendedName>
</protein>
<reference evidence="2 3" key="1">
    <citation type="submission" date="2021-03" db="EMBL/GenBank/DDBJ databases">
        <authorList>
            <person name="Gilmore M.S."/>
            <person name="Schwartzman J."/>
            <person name="Van Tyne D."/>
            <person name="Martin M."/>
            <person name="Earl A.M."/>
            <person name="Manson A.L."/>
            <person name="Straub T."/>
            <person name="Salamzade R."/>
            <person name="Saavedra J."/>
            <person name="Lebreton F."/>
            <person name="Prichula J."/>
            <person name="Schaufler K."/>
            <person name="Gaca A."/>
            <person name="Sgardioli B."/>
            <person name="Wagenaar J."/>
            <person name="Strong T."/>
        </authorList>
    </citation>
    <scope>NUCLEOTIDE SEQUENCE [LARGE SCALE GENOMIC DNA]</scope>
    <source>
        <strain evidence="2 3">DIV2402</strain>
    </source>
</reference>
<dbReference type="InterPro" id="IPR001173">
    <property type="entry name" value="Glyco_trans_2-like"/>
</dbReference>
<dbReference type="Proteomes" id="UP000664701">
    <property type="component" value="Chromosome"/>
</dbReference>